<comment type="caution">
    <text evidence="3">The sequence shown here is derived from an EMBL/GenBank/DDBJ whole genome shotgun (WGS) entry which is preliminary data.</text>
</comment>
<gene>
    <name evidence="3" type="ORF">CNYM01_03985</name>
</gene>
<dbReference type="AlphaFoldDB" id="A0A135TD12"/>
<evidence type="ECO:0000256" key="1">
    <source>
        <dbReference type="SAM" id="MobiDB-lite"/>
    </source>
</evidence>
<evidence type="ECO:0000259" key="2">
    <source>
        <dbReference type="Pfam" id="PF13391"/>
    </source>
</evidence>
<dbReference type="OrthoDB" id="2104739at2759"/>
<accession>A0A135TD12</accession>
<protein>
    <recommendedName>
        <fullName evidence="2">HNH nuclease domain-containing protein</fullName>
    </recommendedName>
</protein>
<sequence length="338" mass="38624">MASSAELNQIGEHPDGDSDINSVIDSRLTSALSDTETWAKSHWEVLEMLSDYVPLGAQDDTTNVLRLFASKLPVNGQLILLSEIKRHQSQPVRLRQLRDFLVQAILMPLKTYSRRKSEDIVSPVSASGSDTDRPDSLHWQLDSSNRGSKLRQDCLRRDGGQCVVTKIFDRSWVEKNFSSQMMPQGRIAKLECAHIIPFSISDFDDRRSMQIRTKAKIWWALWRYFPDLKGKIGPDTVNQTGNAFTMFGEVHGDFGGFDFGFEQQYGSTTKYNIRWFCGWNPAYGLFKNYPESVEFTSTDPRVALPDPVFLDVHCRVGEILNEFKLQRLSLELVSHMKF</sequence>
<dbReference type="EMBL" id="JEMN01001160">
    <property type="protein sequence ID" value="KXH46019.1"/>
    <property type="molecule type" value="Genomic_DNA"/>
</dbReference>
<dbReference type="Proteomes" id="UP000070054">
    <property type="component" value="Unassembled WGS sequence"/>
</dbReference>
<keyword evidence="4" id="KW-1185">Reference proteome</keyword>
<reference evidence="3 4" key="1">
    <citation type="submission" date="2014-02" db="EMBL/GenBank/DDBJ databases">
        <title>The genome sequence of Colletotrichum nymphaeae SA-01.</title>
        <authorList>
            <person name="Baroncelli R."/>
            <person name="Thon M.R."/>
        </authorList>
    </citation>
    <scope>NUCLEOTIDE SEQUENCE [LARGE SCALE GENOMIC DNA]</scope>
    <source>
        <strain evidence="3 4">SA-01</strain>
    </source>
</reference>
<evidence type="ECO:0000313" key="4">
    <source>
        <dbReference type="Proteomes" id="UP000070054"/>
    </source>
</evidence>
<evidence type="ECO:0000313" key="3">
    <source>
        <dbReference type="EMBL" id="KXH46019.1"/>
    </source>
</evidence>
<dbReference type="InterPro" id="IPR003615">
    <property type="entry name" value="HNH_nuc"/>
</dbReference>
<feature type="region of interest" description="Disordered" evidence="1">
    <location>
        <begin position="1"/>
        <end position="21"/>
    </location>
</feature>
<feature type="domain" description="HNH nuclease" evidence="2">
    <location>
        <begin position="162"/>
        <end position="262"/>
    </location>
</feature>
<proteinExistence type="predicted"/>
<name>A0A135TD12_9PEZI</name>
<organism evidence="3 4">
    <name type="scientific">Colletotrichum nymphaeae SA-01</name>
    <dbReference type="NCBI Taxonomy" id="1460502"/>
    <lineage>
        <taxon>Eukaryota</taxon>
        <taxon>Fungi</taxon>
        <taxon>Dikarya</taxon>
        <taxon>Ascomycota</taxon>
        <taxon>Pezizomycotina</taxon>
        <taxon>Sordariomycetes</taxon>
        <taxon>Hypocreomycetidae</taxon>
        <taxon>Glomerellales</taxon>
        <taxon>Glomerellaceae</taxon>
        <taxon>Colletotrichum</taxon>
        <taxon>Colletotrichum acutatum species complex</taxon>
    </lineage>
</organism>
<dbReference type="Pfam" id="PF13391">
    <property type="entry name" value="HNH_2"/>
    <property type="match status" value="1"/>
</dbReference>